<protein>
    <recommendedName>
        <fullName evidence="1">Heterokaryon incompatibility domain-containing protein</fullName>
    </recommendedName>
</protein>
<dbReference type="PANTHER" id="PTHR33112:SF16">
    <property type="entry name" value="HETEROKARYON INCOMPATIBILITY DOMAIN-CONTAINING PROTEIN"/>
    <property type="match status" value="1"/>
</dbReference>
<dbReference type="Pfam" id="PF06985">
    <property type="entry name" value="HET"/>
    <property type="match status" value="1"/>
</dbReference>
<feature type="domain" description="Heterokaryon incompatibility" evidence="1">
    <location>
        <begin position="4"/>
        <end position="110"/>
    </location>
</feature>
<evidence type="ECO:0000313" key="2">
    <source>
        <dbReference type="EMBL" id="KAG0651522.1"/>
    </source>
</evidence>
<dbReference type="InterPro" id="IPR010730">
    <property type="entry name" value="HET"/>
</dbReference>
<dbReference type="AlphaFoldDB" id="A0A9P7AZS9"/>
<keyword evidence="3" id="KW-1185">Reference proteome</keyword>
<dbReference type="Proteomes" id="UP000785200">
    <property type="component" value="Unassembled WGS sequence"/>
</dbReference>
<evidence type="ECO:0000259" key="1">
    <source>
        <dbReference type="Pfam" id="PF06985"/>
    </source>
</evidence>
<dbReference type="OrthoDB" id="5125733at2759"/>
<accession>A0A9P7AZS9</accession>
<name>A0A9P7AZS9_9HELO</name>
<comment type="caution">
    <text evidence="2">The sequence shown here is derived from an EMBL/GenBank/DDBJ whole genome shotgun (WGS) entry which is preliminary data.</text>
</comment>
<organism evidence="2 3">
    <name type="scientific">Hyphodiscus hymeniophilus</name>
    <dbReference type="NCBI Taxonomy" id="353542"/>
    <lineage>
        <taxon>Eukaryota</taxon>
        <taxon>Fungi</taxon>
        <taxon>Dikarya</taxon>
        <taxon>Ascomycota</taxon>
        <taxon>Pezizomycotina</taxon>
        <taxon>Leotiomycetes</taxon>
        <taxon>Helotiales</taxon>
        <taxon>Hyphodiscaceae</taxon>
        <taxon>Hyphodiscus</taxon>
    </lineage>
</organism>
<reference evidence="2" key="1">
    <citation type="submission" date="2019-07" db="EMBL/GenBank/DDBJ databases">
        <title>Hyphodiscus hymeniophilus genome sequencing and assembly.</title>
        <authorList>
            <person name="Kramer G."/>
            <person name="Nodwell J."/>
        </authorList>
    </citation>
    <scope>NUCLEOTIDE SEQUENCE</scope>
    <source>
        <strain evidence="2">ATCC 34498</strain>
    </source>
</reference>
<dbReference type="PANTHER" id="PTHR33112">
    <property type="entry name" value="DOMAIN PROTEIN, PUTATIVE-RELATED"/>
    <property type="match status" value="1"/>
</dbReference>
<proteinExistence type="predicted"/>
<sequence length="444" mass="49662">MVSEELNIGLLWIDSLCIVQDDDDDKASEITSMPLIYSQATVTIAASRARNVQEGFLQDRPLMGLETADTVFELPFQDSSGNYEIGSVILLPPTDEVIEPLDHRGWSMQERFLSRRILEYGTHQTRWTCHEYMNSNAPADGFKSTRVYNNKRSDYLFIRGLEVVMTEADANRALDPVKFEAHLRFWHHLLRVYTDRSLSLSTDRLPGVSGIAALFAEVLQDTYYAGLWKSRLATELLWTRSSSSGSKLAMRPTEYQGPSWSWAGINGSVQEMILPKSEAADNDFKVIDCQIHIRGRAPQPLKGHFGAVDSAKLIISGRLQTAELRRETSSLEPVEIQFPRTLSGKLKGILAARVTLDCIQQGPATSSGNPAEVFLLKVIAGPDNARGLVLRRTQQGEYSRIGTFTLGFGYAAGFESESLDTSRKRYDRDFAWLGRGDLQTITII</sequence>
<dbReference type="EMBL" id="VNKQ01000004">
    <property type="protein sequence ID" value="KAG0651522.1"/>
    <property type="molecule type" value="Genomic_DNA"/>
</dbReference>
<evidence type="ECO:0000313" key="3">
    <source>
        <dbReference type="Proteomes" id="UP000785200"/>
    </source>
</evidence>
<gene>
    <name evidence="2" type="ORF">D0Z07_1959</name>
</gene>